<proteinExistence type="predicted"/>
<reference evidence="2" key="1">
    <citation type="submission" date="2019-10" db="EMBL/GenBank/DDBJ databases">
        <authorList>
            <person name="Nor Muhammad N."/>
        </authorList>
    </citation>
    <scope>NUCLEOTIDE SEQUENCE</scope>
</reference>
<accession>A0A5K1JU80</accession>
<name>A0A5K1JU80_9APHY</name>
<dbReference type="PROSITE" id="PS50294">
    <property type="entry name" value="WD_REPEATS_REGION"/>
    <property type="match status" value="1"/>
</dbReference>
<protein>
    <submittedName>
        <fullName evidence="2">G protein beta subunit Gib2</fullName>
    </submittedName>
</protein>
<dbReference type="AlphaFoldDB" id="A0A5K1JU80"/>
<dbReference type="Gene3D" id="2.130.10.10">
    <property type="entry name" value="YVTN repeat-like/Quinoprotein amine dehydrogenase"/>
    <property type="match status" value="1"/>
</dbReference>
<dbReference type="InterPro" id="IPR015943">
    <property type="entry name" value="WD40/YVTN_repeat-like_dom_sf"/>
</dbReference>
<dbReference type="InterPro" id="IPR037626">
    <property type="entry name" value="NUP37"/>
</dbReference>
<evidence type="ECO:0000256" key="1">
    <source>
        <dbReference type="PROSITE-ProRule" id="PRU00221"/>
    </source>
</evidence>
<gene>
    <name evidence="2" type="primary">A0AUJ1</name>
</gene>
<dbReference type="GO" id="GO:0031080">
    <property type="term" value="C:nuclear pore outer ring"/>
    <property type="evidence" value="ECO:0007669"/>
    <property type="project" value="InterPro"/>
</dbReference>
<feature type="repeat" description="WD" evidence="1">
    <location>
        <begin position="18"/>
        <end position="59"/>
    </location>
</feature>
<dbReference type="Pfam" id="PF00400">
    <property type="entry name" value="WD40"/>
    <property type="match status" value="1"/>
</dbReference>
<dbReference type="PROSITE" id="PS50082">
    <property type="entry name" value="WD_REPEATS_2"/>
    <property type="match status" value="1"/>
</dbReference>
<dbReference type="SMART" id="SM00320">
    <property type="entry name" value="WD40"/>
    <property type="match status" value="2"/>
</dbReference>
<dbReference type="SUPFAM" id="SSF50978">
    <property type="entry name" value="WD40 repeat-like"/>
    <property type="match status" value="1"/>
</dbReference>
<dbReference type="InterPro" id="IPR036322">
    <property type="entry name" value="WD40_repeat_dom_sf"/>
</dbReference>
<dbReference type="PANTHER" id="PTHR22806:SF0">
    <property type="entry name" value="NUCLEOPORIN NUP37"/>
    <property type="match status" value="1"/>
</dbReference>
<organism evidence="2">
    <name type="scientific">Ganoderma boninense</name>
    <dbReference type="NCBI Taxonomy" id="34458"/>
    <lineage>
        <taxon>Eukaryota</taxon>
        <taxon>Fungi</taxon>
        <taxon>Dikarya</taxon>
        <taxon>Basidiomycota</taxon>
        <taxon>Agaricomycotina</taxon>
        <taxon>Agaricomycetes</taxon>
        <taxon>Polyporales</taxon>
        <taxon>Polyporaceae</taxon>
        <taxon>Ganoderma</taxon>
    </lineage>
</organism>
<evidence type="ECO:0000313" key="2">
    <source>
        <dbReference type="EMBL" id="VWO94461.1"/>
    </source>
</evidence>
<keyword evidence="1" id="KW-0853">WD repeat</keyword>
<dbReference type="PANTHER" id="PTHR22806">
    <property type="entry name" value="NUCLEOPORIN NUP37 P37 -RELATED"/>
    <property type="match status" value="1"/>
</dbReference>
<dbReference type="InterPro" id="IPR001680">
    <property type="entry name" value="WD40_rpt"/>
</dbReference>
<sequence>MANPNFATSDYIELHTLTKGHSDTINSLAFSRDGVHLASGGDDHLVIIWNAQKPQLLYRLVFESTVDCVIWHPVHPETVIVGLETGYLFQLHDFSLPSVITSDMISTSEYEAQCIVWTTAPNLNASL</sequence>
<dbReference type="EMBL" id="LR723989">
    <property type="protein sequence ID" value="VWO94461.1"/>
    <property type="molecule type" value="Genomic_DNA"/>
</dbReference>